<reference evidence="3 4" key="1">
    <citation type="submission" date="2016-10" db="EMBL/GenBank/DDBJ databases">
        <authorList>
            <person name="Varghese N."/>
            <person name="Submissions S."/>
        </authorList>
    </citation>
    <scope>NUCLEOTIDE SEQUENCE [LARGE SCALE GENOMIC DNA]</scope>
    <source>
        <strain evidence="3 4">IBRC-M10081</strain>
    </source>
</reference>
<dbReference type="AlphaFoldDB" id="A0A662Z4T5"/>
<evidence type="ECO:0000313" key="4">
    <source>
        <dbReference type="Proteomes" id="UP000243605"/>
    </source>
</evidence>
<protein>
    <submittedName>
        <fullName evidence="3">NAD(P)-dependent dehydrogenase, short-chain alcohol dehydrogenase family</fullName>
    </submittedName>
</protein>
<dbReference type="InterPro" id="IPR002347">
    <property type="entry name" value="SDR_fam"/>
</dbReference>
<comment type="similarity">
    <text evidence="1">Belongs to the short-chain dehydrogenases/reductases (SDR) family.</text>
</comment>
<dbReference type="Proteomes" id="UP000243605">
    <property type="component" value="Unassembled WGS sequence"/>
</dbReference>
<gene>
    <name evidence="3" type="ORF">SAMN05192557_1769</name>
</gene>
<keyword evidence="2" id="KW-0560">Oxidoreductase</keyword>
<accession>A0A662Z4T5</accession>
<dbReference type="Gene3D" id="3.40.50.720">
    <property type="entry name" value="NAD(P)-binding Rossmann-like Domain"/>
    <property type="match status" value="1"/>
</dbReference>
<dbReference type="EMBL" id="FOIT01000006">
    <property type="protein sequence ID" value="SEW13905.1"/>
    <property type="molecule type" value="Genomic_DNA"/>
</dbReference>
<evidence type="ECO:0000256" key="1">
    <source>
        <dbReference type="ARBA" id="ARBA00006484"/>
    </source>
</evidence>
<dbReference type="Pfam" id="PF13561">
    <property type="entry name" value="adh_short_C2"/>
    <property type="match status" value="1"/>
</dbReference>
<dbReference type="RefSeq" id="WP_091475969.1">
    <property type="nucleotide sequence ID" value="NZ_FOIT01000006.1"/>
</dbReference>
<dbReference type="GO" id="GO:0016491">
    <property type="term" value="F:oxidoreductase activity"/>
    <property type="evidence" value="ECO:0007669"/>
    <property type="project" value="UniProtKB-KW"/>
</dbReference>
<proteinExistence type="inferred from homology"/>
<evidence type="ECO:0000313" key="3">
    <source>
        <dbReference type="EMBL" id="SEW13905.1"/>
    </source>
</evidence>
<evidence type="ECO:0000256" key="2">
    <source>
        <dbReference type="ARBA" id="ARBA00023002"/>
    </source>
</evidence>
<dbReference type="SUPFAM" id="SSF51735">
    <property type="entry name" value="NAD(P)-binding Rossmann-fold domains"/>
    <property type="match status" value="1"/>
</dbReference>
<dbReference type="InterPro" id="IPR036291">
    <property type="entry name" value="NAD(P)-bd_dom_sf"/>
</dbReference>
<name>A0A662Z4T5_9STAP</name>
<dbReference type="PANTHER" id="PTHR24321:SF8">
    <property type="entry name" value="ESTRADIOL 17-BETA-DEHYDROGENASE 8-RELATED"/>
    <property type="match status" value="1"/>
</dbReference>
<organism evidence="3 4">
    <name type="scientific">Aliicoccus persicus</name>
    <dbReference type="NCBI Taxonomy" id="930138"/>
    <lineage>
        <taxon>Bacteria</taxon>
        <taxon>Bacillati</taxon>
        <taxon>Bacillota</taxon>
        <taxon>Bacilli</taxon>
        <taxon>Bacillales</taxon>
        <taxon>Staphylococcaceae</taxon>
        <taxon>Aliicoccus</taxon>
    </lineage>
</organism>
<keyword evidence="4" id="KW-1185">Reference proteome</keyword>
<dbReference type="Pfam" id="PF00106">
    <property type="entry name" value="adh_short"/>
    <property type="match status" value="1"/>
</dbReference>
<dbReference type="PANTHER" id="PTHR24321">
    <property type="entry name" value="DEHYDROGENASES, SHORT CHAIN"/>
    <property type="match status" value="1"/>
</dbReference>
<dbReference type="PRINTS" id="PR00081">
    <property type="entry name" value="GDHRDH"/>
</dbReference>
<sequence>MKDYLNYSDQTVVITGAASGMGKATAEMLVDLGAKVYTLDYVKKDIPGVEKAFQADISKREDIDDVFKELPSKIDKFFGVAGVSGVKHDFTDTTTINFIANKYMFEEYIADRISDSGAIVFVSSMGAFNWENHLTELKPFINAKGWDETLKVVTDSNKVGKRTGMDGYMLSKRLVNYYALLQAKELSKKEVRINVIMPGGTQTGLTDEFADMVGGDENLQRGLIDRLSTPEEMANAMVFLNSGMATYINGVTLYVNAGHSIPEVINEKPKEFDFPIFR</sequence>